<reference evidence="1 2" key="1">
    <citation type="submission" date="2015-12" db="EMBL/GenBank/DDBJ databases">
        <title>Draft genome sequence of the thermoanaerobe Thermotalea metallivorans, an isolate from the runoff channel of the Great Artesian Basin, Australia.</title>
        <authorList>
            <person name="Patel B.K."/>
        </authorList>
    </citation>
    <scope>NUCLEOTIDE SEQUENCE [LARGE SCALE GENOMIC DNA]</scope>
    <source>
        <strain evidence="1 2">B2-1</strain>
    </source>
</reference>
<gene>
    <name evidence="1" type="ORF">AN619_07310</name>
</gene>
<dbReference type="Proteomes" id="UP000070456">
    <property type="component" value="Unassembled WGS sequence"/>
</dbReference>
<keyword evidence="2" id="KW-1185">Reference proteome</keyword>
<name>A0A140L9H6_9FIRM</name>
<dbReference type="EMBL" id="LOEE01000019">
    <property type="protein sequence ID" value="KXG77201.1"/>
    <property type="molecule type" value="Genomic_DNA"/>
</dbReference>
<proteinExistence type="predicted"/>
<protein>
    <submittedName>
        <fullName evidence="1">Uncharacterized protein</fullName>
    </submittedName>
</protein>
<evidence type="ECO:0000313" key="1">
    <source>
        <dbReference type="EMBL" id="KXG77201.1"/>
    </source>
</evidence>
<accession>A0A140L9H6</accession>
<dbReference type="AlphaFoldDB" id="A0A140L9H6"/>
<dbReference type="STRING" id="520762.AN619_07310"/>
<organism evidence="1 2">
    <name type="scientific">Thermotalea metallivorans</name>
    <dbReference type="NCBI Taxonomy" id="520762"/>
    <lineage>
        <taxon>Bacteria</taxon>
        <taxon>Bacillati</taxon>
        <taxon>Bacillota</taxon>
        <taxon>Clostridia</taxon>
        <taxon>Peptostreptococcales</taxon>
        <taxon>Thermotaleaceae</taxon>
        <taxon>Thermotalea</taxon>
    </lineage>
</organism>
<evidence type="ECO:0000313" key="2">
    <source>
        <dbReference type="Proteomes" id="UP000070456"/>
    </source>
</evidence>
<comment type="caution">
    <text evidence="1">The sequence shown here is derived from an EMBL/GenBank/DDBJ whole genome shotgun (WGS) entry which is preliminary data.</text>
</comment>
<sequence>MTDGKTILCGLFFSCYNSVYRHATLKVTMPLQGKNFCTAATLLSAASYQLPAIIY</sequence>